<dbReference type="Proteomes" id="UP000499080">
    <property type="component" value="Unassembled WGS sequence"/>
</dbReference>
<proteinExistence type="predicted"/>
<feature type="region of interest" description="Disordered" evidence="1">
    <location>
        <begin position="1"/>
        <end position="25"/>
    </location>
</feature>
<gene>
    <name evidence="2" type="ORF">AVEN_130009_1</name>
</gene>
<evidence type="ECO:0000256" key="1">
    <source>
        <dbReference type="SAM" id="MobiDB-lite"/>
    </source>
</evidence>
<evidence type="ECO:0000313" key="2">
    <source>
        <dbReference type="EMBL" id="GBN94702.1"/>
    </source>
</evidence>
<name>A0A4Y2T276_ARAVE</name>
<accession>A0A4Y2T276</accession>
<dbReference type="EMBL" id="BGPR01025628">
    <property type="protein sequence ID" value="GBN94702.1"/>
    <property type="molecule type" value="Genomic_DNA"/>
</dbReference>
<dbReference type="AlphaFoldDB" id="A0A4Y2T276"/>
<evidence type="ECO:0000313" key="3">
    <source>
        <dbReference type="Proteomes" id="UP000499080"/>
    </source>
</evidence>
<reference evidence="2 3" key="1">
    <citation type="journal article" date="2019" name="Sci. Rep.">
        <title>Orb-weaving spider Araneus ventricosus genome elucidates the spidroin gene catalogue.</title>
        <authorList>
            <person name="Kono N."/>
            <person name="Nakamura H."/>
            <person name="Ohtoshi R."/>
            <person name="Moran D.A.P."/>
            <person name="Shinohara A."/>
            <person name="Yoshida Y."/>
            <person name="Fujiwara M."/>
            <person name="Mori M."/>
            <person name="Tomita M."/>
            <person name="Arakawa K."/>
        </authorList>
    </citation>
    <scope>NUCLEOTIDE SEQUENCE [LARGE SCALE GENOMIC DNA]</scope>
</reference>
<keyword evidence="3" id="KW-1185">Reference proteome</keyword>
<organism evidence="2 3">
    <name type="scientific">Araneus ventricosus</name>
    <name type="common">Orbweaver spider</name>
    <name type="synonym">Epeira ventricosa</name>
    <dbReference type="NCBI Taxonomy" id="182803"/>
    <lineage>
        <taxon>Eukaryota</taxon>
        <taxon>Metazoa</taxon>
        <taxon>Ecdysozoa</taxon>
        <taxon>Arthropoda</taxon>
        <taxon>Chelicerata</taxon>
        <taxon>Arachnida</taxon>
        <taxon>Araneae</taxon>
        <taxon>Araneomorphae</taxon>
        <taxon>Entelegynae</taxon>
        <taxon>Araneoidea</taxon>
        <taxon>Araneidae</taxon>
        <taxon>Araneus</taxon>
    </lineage>
</organism>
<feature type="compositionally biased region" description="Basic residues" evidence="1">
    <location>
        <begin position="15"/>
        <end position="25"/>
    </location>
</feature>
<sequence>MGGGRTLSRDVAPSRKQRGAQVKRKELKHPAPFVKPVLNFQAPLQNVPALLPLLTPSLLVGQKAFSLQKEVPLSLSAASCRYYEVNRNRPHNGQLVCACVRG</sequence>
<comment type="caution">
    <text evidence="2">The sequence shown here is derived from an EMBL/GenBank/DDBJ whole genome shotgun (WGS) entry which is preliminary data.</text>
</comment>
<protein>
    <submittedName>
        <fullName evidence="2">Uncharacterized protein</fullName>
    </submittedName>
</protein>